<keyword evidence="2" id="KW-1133">Transmembrane helix</keyword>
<dbReference type="EMBL" id="JBAMIC010000007">
    <property type="protein sequence ID" value="KAK7106536.1"/>
    <property type="molecule type" value="Genomic_DNA"/>
</dbReference>
<keyword evidence="3" id="KW-0732">Signal</keyword>
<organism evidence="4 5">
    <name type="scientific">Littorina saxatilis</name>
    <dbReference type="NCBI Taxonomy" id="31220"/>
    <lineage>
        <taxon>Eukaryota</taxon>
        <taxon>Metazoa</taxon>
        <taxon>Spiralia</taxon>
        <taxon>Lophotrochozoa</taxon>
        <taxon>Mollusca</taxon>
        <taxon>Gastropoda</taxon>
        <taxon>Caenogastropoda</taxon>
        <taxon>Littorinimorpha</taxon>
        <taxon>Littorinoidea</taxon>
        <taxon>Littorinidae</taxon>
        <taxon>Littorina</taxon>
    </lineage>
</organism>
<evidence type="ECO:0000313" key="5">
    <source>
        <dbReference type="Proteomes" id="UP001374579"/>
    </source>
</evidence>
<comment type="caution">
    <text evidence="4">The sequence shown here is derived from an EMBL/GenBank/DDBJ whole genome shotgun (WGS) entry which is preliminary data.</text>
</comment>
<keyword evidence="2" id="KW-0472">Membrane</keyword>
<evidence type="ECO:0000256" key="2">
    <source>
        <dbReference type="SAM" id="Phobius"/>
    </source>
</evidence>
<name>A0AAN9BJZ1_9CAEN</name>
<feature type="region of interest" description="Disordered" evidence="1">
    <location>
        <begin position="397"/>
        <end position="416"/>
    </location>
</feature>
<keyword evidence="5" id="KW-1185">Reference proteome</keyword>
<feature type="compositionally biased region" description="Polar residues" evidence="1">
    <location>
        <begin position="439"/>
        <end position="451"/>
    </location>
</feature>
<dbReference type="Proteomes" id="UP001374579">
    <property type="component" value="Unassembled WGS sequence"/>
</dbReference>
<evidence type="ECO:0000256" key="1">
    <source>
        <dbReference type="SAM" id="MobiDB-lite"/>
    </source>
</evidence>
<feature type="transmembrane region" description="Helical" evidence="2">
    <location>
        <begin position="363"/>
        <end position="392"/>
    </location>
</feature>
<evidence type="ECO:0000313" key="4">
    <source>
        <dbReference type="EMBL" id="KAK7106536.1"/>
    </source>
</evidence>
<dbReference type="AlphaFoldDB" id="A0AAN9BJZ1"/>
<protein>
    <recommendedName>
        <fullName evidence="6">Ig-like domain-containing protein</fullName>
    </recommendedName>
</protein>
<feature type="region of interest" description="Disordered" evidence="1">
    <location>
        <begin position="424"/>
        <end position="451"/>
    </location>
</feature>
<feature type="signal peptide" evidence="3">
    <location>
        <begin position="1"/>
        <end position="20"/>
    </location>
</feature>
<reference evidence="4 5" key="1">
    <citation type="submission" date="2024-02" db="EMBL/GenBank/DDBJ databases">
        <title>Chromosome-scale genome assembly of the rough periwinkle Littorina saxatilis.</title>
        <authorList>
            <person name="De Jode A."/>
            <person name="Faria R."/>
            <person name="Formenti G."/>
            <person name="Sims Y."/>
            <person name="Smith T.P."/>
            <person name="Tracey A."/>
            <person name="Wood J.M.D."/>
            <person name="Zagrodzka Z.B."/>
            <person name="Johannesson K."/>
            <person name="Butlin R.K."/>
            <person name="Leder E.H."/>
        </authorList>
    </citation>
    <scope>NUCLEOTIDE SEQUENCE [LARGE SCALE GENOMIC DNA]</scope>
    <source>
        <strain evidence="4">Snail1</strain>
        <tissue evidence="4">Muscle</tissue>
    </source>
</reference>
<sequence length="510" mass="55706">MEQTVLVFCCFIVWISQVSAADNCTDITVDIVDSQPEPGIYCELPVFFRTNIFWSITKPASGGKETRIAQCGRCAAYGPACQCGVFDSDYNVTRTSIDQSFSNSTLYFINNVHNINGSIIKCSAADNTACVTIQLNVIQAYSLSSCDNDTINVYENNKNTIPCKVLEDSHGMYWNITYPNGTVETVAECPPCDKKSNCTCDVNNGDFDAERIGTLSRLRLVRGIDRQKDGATLTCSRKDGFKSSQCQLKILYYTLPQCENGQLDISEAGKRLPITCDGVGPGHSVNWTLTDDSGYVTDLAICTGSDCTSYSDVTMSRTDSASTLTFAGNAGLKGNSTLTCVRSNGGTKASCQIRVPDEHPGPFPWFVVGVVVGAVVAVIIIIIVIVVVVVVTRRRASRKGSKQNKTKSSAEDDEFEEHINDLYQSADAETPTPSDRRQQYATQHELQQIPSSVQAVSHDKLQTYSNVTPTNPDSRELTKMATTDDVYNVLGDEPGENQKADQVYNHLTSL</sequence>
<evidence type="ECO:0000256" key="3">
    <source>
        <dbReference type="SAM" id="SignalP"/>
    </source>
</evidence>
<gene>
    <name evidence="4" type="ORF">V1264_017784</name>
</gene>
<keyword evidence="2" id="KW-0812">Transmembrane</keyword>
<feature type="chain" id="PRO_5042839671" description="Ig-like domain-containing protein" evidence="3">
    <location>
        <begin position="21"/>
        <end position="510"/>
    </location>
</feature>
<proteinExistence type="predicted"/>
<evidence type="ECO:0008006" key="6">
    <source>
        <dbReference type="Google" id="ProtNLM"/>
    </source>
</evidence>
<accession>A0AAN9BJZ1</accession>